<evidence type="ECO:0000313" key="3">
    <source>
        <dbReference type="Proteomes" id="UP001300012"/>
    </source>
</evidence>
<name>A0ABT1YB51_9BACL</name>
<proteinExistence type="predicted"/>
<keyword evidence="3" id="KW-1185">Reference proteome</keyword>
<sequence>MPDGLRANSKKPAVVAFAQILLYFAAVMNLVNGIYSFGNEEVLKKALAVAMIIFGAAAIWAATRLAHPAVSGRKTAIGLSWVLIALRLIEFAVWHNLGFLLGLILPLIVLWRLNSDEAKAWYGQN</sequence>
<gene>
    <name evidence="2" type="ORF">NV381_04260</name>
</gene>
<organism evidence="2 3">
    <name type="scientific">Paenibacillus radicis</name>
    <name type="common">ex Xue et al. 2023</name>
    <dbReference type="NCBI Taxonomy" id="2972489"/>
    <lineage>
        <taxon>Bacteria</taxon>
        <taxon>Bacillati</taxon>
        <taxon>Bacillota</taxon>
        <taxon>Bacilli</taxon>
        <taxon>Bacillales</taxon>
        <taxon>Paenibacillaceae</taxon>
        <taxon>Paenibacillus</taxon>
    </lineage>
</organism>
<feature type="transmembrane region" description="Helical" evidence="1">
    <location>
        <begin position="12"/>
        <end position="35"/>
    </location>
</feature>
<protein>
    <submittedName>
        <fullName evidence="2">Uncharacterized protein</fullName>
    </submittedName>
</protein>
<feature type="transmembrane region" description="Helical" evidence="1">
    <location>
        <begin position="78"/>
        <end position="111"/>
    </location>
</feature>
<dbReference type="Proteomes" id="UP001300012">
    <property type="component" value="Unassembled WGS sequence"/>
</dbReference>
<dbReference type="RefSeq" id="WP_258212029.1">
    <property type="nucleotide sequence ID" value="NZ_JANQBD010000002.1"/>
</dbReference>
<reference evidence="2 3" key="1">
    <citation type="submission" date="2022-08" db="EMBL/GenBank/DDBJ databases">
        <title>Paenibacillus endoradicis sp. nov., Paenibacillus radicibacter sp. nov and Paenibacillus pararadicis sp. nov., three cold-adapted plant growth-promoting bacteria isolated from root of Larix gmelinii in Great Khingan.</title>
        <authorList>
            <person name="Xue H."/>
        </authorList>
    </citation>
    <scope>NUCLEOTIDE SEQUENCE [LARGE SCALE GENOMIC DNA]</scope>
    <source>
        <strain evidence="2 3">N5-1-1-5</strain>
    </source>
</reference>
<keyword evidence="1" id="KW-0472">Membrane</keyword>
<dbReference type="EMBL" id="JANQBD010000002">
    <property type="protein sequence ID" value="MCR8630414.1"/>
    <property type="molecule type" value="Genomic_DNA"/>
</dbReference>
<evidence type="ECO:0000313" key="2">
    <source>
        <dbReference type="EMBL" id="MCR8630414.1"/>
    </source>
</evidence>
<accession>A0ABT1YB51</accession>
<feature type="transmembrane region" description="Helical" evidence="1">
    <location>
        <begin position="47"/>
        <end position="66"/>
    </location>
</feature>
<comment type="caution">
    <text evidence="2">The sequence shown here is derived from an EMBL/GenBank/DDBJ whole genome shotgun (WGS) entry which is preliminary data.</text>
</comment>
<keyword evidence="1" id="KW-0812">Transmembrane</keyword>
<keyword evidence="1" id="KW-1133">Transmembrane helix</keyword>
<evidence type="ECO:0000256" key="1">
    <source>
        <dbReference type="SAM" id="Phobius"/>
    </source>
</evidence>